<protein>
    <submittedName>
        <fullName evidence="1">Uncharacterized protein</fullName>
    </submittedName>
</protein>
<name>A0A560KVN1_9BRAD</name>
<sequence>MDVEAFGPEATVECLDEHIVGRLAIREKSGVPRR</sequence>
<evidence type="ECO:0000313" key="2">
    <source>
        <dbReference type="Proteomes" id="UP000321304"/>
    </source>
</evidence>
<proteinExistence type="predicted"/>
<dbReference type="Proteomes" id="UP000321304">
    <property type="component" value="Unassembled WGS sequence"/>
</dbReference>
<reference evidence="1 2" key="1">
    <citation type="submission" date="2019-06" db="EMBL/GenBank/DDBJ databases">
        <title>Genomic Encyclopedia of Type Strains, Phase IV (KMG-V): Genome sequencing to study the core and pangenomes of soil and plant-associated prokaryotes.</title>
        <authorList>
            <person name="Whitman W."/>
        </authorList>
    </citation>
    <scope>NUCLEOTIDE SEQUENCE [LARGE SCALE GENOMIC DNA]</scope>
    <source>
        <strain evidence="1 2">BR 10355</strain>
    </source>
</reference>
<evidence type="ECO:0000313" key="1">
    <source>
        <dbReference type="EMBL" id="TWB87301.1"/>
    </source>
</evidence>
<comment type="caution">
    <text evidence="1">The sequence shown here is derived from an EMBL/GenBank/DDBJ whole genome shotgun (WGS) entry which is preliminary data.</text>
</comment>
<organism evidence="1 2">
    <name type="scientific">Bradyrhizobium macuxiense</name>
    <dbReference type="NCBI Taxonomy" id="1755647"/>
    <lineage>
        <taxon>Bacteria</taxon>
        <taxon>Pseudomonadati</taxon>
        <taxon>Pseudomonadota</taxon>
        <taxon>Alphaproteobacteria</taxon>
        <taxon>Hyphomicrobiales</taxon>
        <taxon>Nitrobacteraceae</taxon>
        <taxon>Bradyrhizobium</taxon>
    </lineage>
</organism>
<gene>
    <name evidence="1" type="ORF">FBZ93_12282</name>
</gene>
<accession>A0A560KVN1</accession>
<dbReference type="EMBL" id="VITY01000022">
    <property type="protein sequence ID" value="TWB87301.1"/>
    <property type="molecule type" value="Genomic_DNA"/>
</dbReference>
<dbReference type="AlphaFoldDB" id="A0A560KVN1"/>
<keyword evidence="2" id="KW-1185">Reference proteome</keyword>